<dbReference type="EMBL" id="MCGO01000005">
    <property type="protein sequence ID" value="ORY51507.1"/>
    <property type="molecule type" value="Genomic_DNA"/>
</dbReference>
<evidence type="ECO:0000313" key="3">
    <source>
        <dbReference type="Proteomes" id="UP000193642"/>
    </source>
</evidence>
<dbReference type="Proteomes" id="UP000193642">
    <property type="component" value="Unassembled WGS sequence"/>
</dbReference>
<evidence type="ECO:0000256" key="1">
    <source>
        <dbReference type="SAM" id="Phobius"/>
    </source>
</evidence>
<proteinExistence type="predicted"/>
<comment type="caution">
    <text evidence="2">The sequence shown here is derived from an EMBL/GenBank/DDBJ whole genome shotgun (WGS) entry which is preliminary data.</text>
</comment>
<keyword evidence="1" id="KW-0812">Transmembrane</keyword>
<keyword evidence="1" id="KW-0472">Membrane</keyword>
<name>A0A1Y2CX03_9FUNG</name>
<keyword evidence="3" id="KW-1185">Reference proteome</keyword>
<feature type="transmembrane region" description="Helical" evidence="1">
    <location>
        <begin position="123"/>
        <end position="144"/>
    </location>
</feature>
<gene>
    <name evidence="2" type="ORF">BCR33DRAFT_457502</name>
</gene>
<organism evidence="2 3">
    <name type="scientific">Rhizoclosmatium globosum</name>
    <dbReference type="NCBI Taxonomy" id="329046"/>
    <lineage>
        <taxon>Eukaryota</taxon>
        <taxon>Fungi</taxon>
        <taxon>Fungi incertae sedis</taxon>
        <taxon>Chytridiomycota</taxon>
        <taxon>Chytridiomycota incertae sedis</taxon>
        <taxon>Chytridiomycetes</taxon>
        <taxon>Chytridiales</taxon>
        <taxon>Chytriomycetaceae</taxon>
        <taxon>Rhizoclosmatium</taxon>
    </lineage>
</organism>
<dbReference type="OrthoDB" id="2122640at2759"/>
<keyword evidence="1" id="KW-1133">Transmembrane helix</keyword>
<evidence type="ECO:0000313" key="2">
    <source>
        <dbReference type="EMBL" id="ORY51507.1"/>
    </source>
</evidence>
<protein>
    <submittedName>
        <fullName evidence="2">Uncharacterized protein</fullName>
    </submittedName>
</protein>
<dbReference type="AlphaFoldDB" id="A0A1Y2CX03"/>
<sequence>MSKDIPGRMDDKAKPLMSPQQAQFLSHQQEQQTEAYMAEYYQPTEAEMQRYYQQQQQYQQTKPILNHIPGSRPIPPAIEIPSRDQYIATKESENPEEILTPKSRPWVQRYLCCCCPKKRKHRILCCAATVSILIAIGVLLYFYVPRFPDIKVYNINLENIASMNTPYYFSYKDPNNEDLNQLILRMNLTMYLGTYNPNLYDLKVDEINLVANLVVNQTFVYNALKTSPLVTFSSLVQAIGIPKSPLPVGYVPSNNSQIGTAKTGNILFPSKTWINYTMMFEFEYSPGPEGLLKDPTILELADACGITSRYKPAGRNMRIHYDALSTIGVLKPLNYAPGVSNELQIVCPFSQDQIQAVIREVQDNGKSPQEAIAIVFKGSPKNVNKRVKLGFTF</sequence>
<accession>A0A1Y2CX03</accession>
<reference evidence="2 3" key="1">
    <citation type="submission" date="2016-07" db="EMBL/GenBank/DDBJ databases">
        <title>Pervasive Adenine N6-methylation of Active Genes in Fungi.</title>
        <authorList>
            <consortium name="DOE Joint Genome Institute"/>
            <person name="Mondo S.J."/>
            <person name="Dannebaum R.O."/>
            <person name="Kuo R.C."/>
            <person name="Labutti K."/>
            <person name="Haridas S."/>
            <person name="Kuo A."/>
            <person name="Salamov A."/>
            <person name="Ahrendt S.R."/>
            <person name="Lipzen A."/>
            <person name="Sullivan W."/>
            <person name="Andreopoulos W.B."/>
            <person name="Clum A."/>
            <person name="Lindquist E."/>
            <person name="Daum C."/>
            <person name="Ramamoorthy G.K."/>
            <person name="Gryganskyi A."/>
            <person name="Culley D."/>
            <person name="Magnuson J.K."/>
            <person name="James T.Y."/>
            <person name="O'Malley M.A."/>
            <person name="Stajich J.E."/>
            <person name="Spatafora J.W."/>
            <person name="Visel A."/>
            <person name="Grigoriev I.V."/>
        </authorList>
    </citation>
    <scope>NUCLEOTIDE SEQUENCE [LARGE SCALE GENOMIC DNA]</scope>
    <source>
        <strain evidence="2 3">JEL800</strain>
    </source>
</reference>
<dbReference type="STRING" id="329046.A0A1Y2CX03"/>